<gene>
    <name evidence="4" type="ORF">EJ05DRAFT_479794</name>
</gene>
<dbReference type="InterPro" id="IPR039249">
    <property type="entry name" value="GPATCH11"/>
</dbReference>
<dbReference type="SMART" id="SM01173">
    <property type="entry name" value="DUF4187"/>
    <property type="match status" value="1"/>
</dbReference>
<keyword evidence="1" id="KW-0175">Coiled coil</keyword>
<evidence type="ECO:0000256" key="2">
    <source>
        <dbReference type="SAM" id="MobiDB-lite"/>
    </source>
</evidence>
<protein>
    <recommendedName>
        <fullName evidence="3">DUF4187 domain-containing protein</fullName>
    </recommendedName>
</protein>
<dbReference type="Proteomes" id="UP000799437">
    <property type="component" value="Unassembled WGS sequence"/>
</dbReference>
<dbReference type="PANTHER" id="PTHR21032">
    <property type="entry name" value="G PATCH DOMAIN-CONTAINING PROTEIN 11"/>
    <property type="match status" value="1"/>
</dbReference>
<sequence>MDSEKKRKIREAAESAERTAKKVKADEGDYRERMRMEREERKLFGQLKGAQKVAEKLDMELEGQNSDGAGDTEAQSVMIQDKPLRQINVLYRTLEHDRRHKERDRELRAELQDRLSSLQADHDTDEDEDDRVALGKTVKTSLIAEDIDEEDLELEQFESLPLSDRLLKVTSYLREKHHYCFWCKHGYADDSMDGCPGTTEDDHD</sequence>
<reference evidence="4" key="1">
    <citation type="journal article" date="2020" name="Stud. Mycol.">
        <title>101 Dothideomycetes genomes: a test case for predicting lifestyles and emergence of pathogens.</title>
        <authorList>
            <person name="Haridas S."/>
            <person name="Albert R."/>
            <person name="Binder M."/>
            <person name="Bloem J."/>
            <person name="Labutti K."/>
            <person name="Salamov A."/>
            <person name="Andreopoulos B."/>
            <person name="Baker S."/>
            <person name="Barry K."/>
            <person name="Bills G."/>
            <person name="Bluhm B."/>
            <person name="Cannon C."/>
            <person name="Castanera R."/>
            <person name="Culley D."/>
            <person name="Daum C."/>
            <person name="Ezra D."/>
            <person name="Gonzalez J."/>
            <person name="Henrissat B."/>
            <person name="Kuo A."/>
            <person name="Liang C."/>
            <person name="Lipzen A."/>
            <person name="Lutzoni F."/>
            <person name="Magnuson J."/>
            <person name="Mondo S."/>
            <person name="Nolan M."/>
            <person name="Ohm R."/>
            <person name="Pangilinan J."/>
            <person name="Park H.-J."/>
            <person name="Ramirez L."/>
            <person name="Alfaro M."/>
            <person name="Sun H."/>
            <person name="Tritt A."/>
            <person name="Yoshinaga Y."/>
            <person name="Zwiers L.-H."/>
            <person name="Turgeon B."/>
            <person name="Goodwin S."/>
            <person name="Spatafora J."/>
            <person name="Crous P."/>
            <person name="Grigoriev I."/>
        </authorList>
    </citation>
    <scope>NUCLEOTIDE SEQUENCE</scope>
    <source>
        <strain evidence="4">CBS 121739</strain>
    </source>
</reference>
<feature type="compositionally biased region" description="Polar residues" evidence="2">
    <location>
        <begin position="63"/>
        <end position="78"/>
    </location>
</feature>
<feature type="coiled-coil region" evidence="1">
    <location>
        <begin position="101"/>
        <end position="128"/>
    </location>
</feature>
<dbReference type="RefSeq" id="XP_033596720.1">
    <property type="nucleotide sequence ID" value="XM_033744744.1"/>
</dbReference>
<evidence type="ECO:0000256" key="1">
    <source>
        <dbReference type="SAM" id="Coils"/>
    </source>
</evidence>
<dbReference type="GeneID" id="54485798"/>
<dbReference type="GO" id="GO:0000776">
    <property type="term" value="C:kinetochore"/>
    <property type="evidence" value="ECO:0007669"/>
    <property type="project" value="TreeGrafter"/>
</dbReference>
<feature type="region of interest" description="Disordered" evidence="2">
    <location>
        <begin position="1"/>
        <end position="28"/>
    </location>
</feature>
<dbReference type="OrthoDB" id="786951at2759"/>
<name>A0A6A6VWP1_9PEZI</name>
<organism evidence="4 5">
    <name type="scientific">Pseudovirgaria hyperparasitica</name>
    <dbReference type="NCBI Taxonomy" id="470096"/>
    <lineage>
        <taxon>Eukaryota</taxon>
        <taxon>Fungi</taxon>
        <taxon>Dikarya</taxon>
        <taxon>Ascomycota</taxon>
        <taxon>Pezizomycotina</taxon>
        <taxon>Dothideomycetes</taxon>
        <taxon>Dothideomycetes incertae sedis</taxon>
        <taxon>Acrospermales</taxon>
        <taxon>Acrospermaceae</taxon>
        <taxon>Pseudovirgaria</taxon>
    </lineage>
</organism>
<feature type="compositionally biased region" description="Basic and acidic residues" evidence="2">
    <location>
        <begin position="10"/>
        <end position="28"/>
    </location>
</feature>
<dbReference type="InterPro" id="IPR025239">
    <property type="entry name" value="DUF4187"/>
</dbReference>
<feature type="domain" description="DUF4187" evidence="3">
    <location>
        <begin position="151"/>
        <end position="203"/>
    </location>
</feature>
<dbReference type="PANTHER" id="PTHR21032:SF0">
    <property type="entry name" value="G PATCH DOMAIN-CONTAINING PROTEIN 11"/>
    <property type="match status" value="1"/>
</dbReference>
<dbReference type="EMBL" id="ML996581">
    <property type="protein sequence ID" value="KAF2754269.1"/>
    <property type="molecule type" value="Genomic_DNA"/>
</dbReference>
<evidence type="ECO:0000313" key="5">
    <source>
        <dbReference type="Proteomes" id="UP000799437"/>
    </source>
</evidence>
<evidence type="ECO:0000313" key="4">
    <source>
        <dbReference type="EMBL" id="KAF2754269.1"/>
    </source>
</evidence>
<evidence type="ECO:0000259" key="3">
    <source>
        <dbReference type="SMART" id="SM01173"/>
    </source>
</evidence>
<dbReference type="AlphaFoldDB" id="A0A6A6VWP1"/>
<dbReference type="Pfam" id="PF13821">
    <property type="entry name" value="DUF4187"/>
    <property type="match status" value="1"/>
</dbReference>
<feature type="region of interest" description="Disordered" evidence="2">
    <location>
        <begin position="60"/>
        <end position="79"/>
    </location>
</feature>
<keyword evidence="5" id="KW-1185">Reference proteome</keyword>
<proteinExistence type="predicted"/>
<accession>A0A6A6VWP1</accession>